<sequence length="97" mass="11064">MAEAVHQEKIPTLAEDLGRNKIIKAWRRRGRRRRGAREEEEEGGRPTATSGDPVGWVRTDLGSSLHPASAFHCRFCIPIFIERWNEQRENGTFPGPL</sequence>
<proteinExistence type="predicted"/>
<evidence type="ECO:0000313" key="3">
    <source>
        <dbReference type="Proteomes" id="UP001412067"/>
    </source>
</evidence>
<feature type="region of interest" description="Disordered" evidence="1">
    <location>
        <begin position="28"/>
        <end position="55"/>
    </location>
</feature>
<gene>
    <name evidence="2" type="primary">COX6B-1</name>
    <name evidence="2" type="ORF">KSP40_PGU007594</name>
</gene>
<reference evidence="2 3" key="1">
    <citation type="journal article" date="2022" name="Nat. Plants">
        <title>Genomes of leafy and leafless Platanthera orchids illuminate the evolution of mycoheterotrophy.</title>
        <authorList>
            <person name="Li M.H."/>
            <person name="Liu K.W."/>
            <person name="Li Z."/>
            <person name="Lu H.C."/>
            <person name="Ye Q.L."/>
            <person name="Zhang D."/>
            <person name="Wang J.Y."/>
            <person name="Li Y.F."/>
            <person name="Zhong Z.M."/>
            <person name="Liu X."/>
            <person name="Yu X."/>
            <person name="Liu D.K."/>
            <person name="Tu X.D."/>
            <person name="Liu B."/>
            <person name="Hao Y."/>
            <person name="Liao X.Y."/>
            <person name="Jiang Y.T."/>
            <person name="Sun W.H."/>
            <person name="Chen J."/>
            <person name="Chen Y.Q."/>
            <person name="Ai Y."/>
            <person name="Zhai J.W."/>
            <person name="Wu S.S."/>
            <person name="Zhou Z."/>
            <person name="Hsiao Y.Y."/>
            <person name="Wu W.L."/>
            <person name="Chen Y.Y."/>
            <person name="Lin Y.F."/>
            <person name="Hsu J.L."/>
            <person name="Li C.Y."/>
            <person name="Wang Z.W."/>
            <person name="Zhao X."/>
            <person name="Zhong W.Y."/>
            <person name="Ma X.K."/>
            <person name="Ma L."/>
            <person name="Huang J."/>
            <person name="Chen G.Z."/>
            <person name="Huang M.Z."/>
            <person name="Huang L."/>
            <person name="Peng D.H."/>
            <person name="Luo Y.B."/>
            <person name="Zou S.Q."/>
            <person name="Chen S.P."/>
            <person name="Lan S."/>
            <person name="Tsai W.C."/>
            <person name="Van de Peer Y."/>
            <person name="Liu Z.J."/>
        </authorList>
    </citation>
    <scope>NUCLEOTIDE SEQUENCE [LARGE SCALE GENOMIC DNA]</scope>
    <source>
        <strain evidence="2">Lor288</strain>
    </source>
</reference>
<evidence type="ECO:0000256" key="1">
    <source>
        <dbReference type="SAM" id="MobiDB-lite"/>
    </source>
</evidence>
<accession>A0ABR2MRG0</accession>
<protein>
    <submittedName>
        <fullName evidence="2">Cytochrome c oxidase subunit 6b-1</fullName>
    </submittedName>
</protein>
<dbReference type="Proteomes" id="UP001412067">
    <property type="component" value="Unassembled WGS sequence"/>
</dbReference>
<evidence type="ECO:0000313" key="2">
    <source>
        <dbReference type="EMBL" id="KAK8966472.1"/>
    </source>
</evidence>
<organism evidence="2 3">
    <name type="scientific">Platanthera guangdongensis</name>
    <dbReference type="NCBI Taxonomy" id="2320717"/>
    <lineage>
        <taxon>Eukaryota</taxon>
        <taxon>Viridiplantae</taxon>
        <taxon>Streptophyta</taxon>
        <taxon>Embryophyta</taxon>
        <taxon>Tracheophyta</taxon>
        <taxon>Spermatophyta</taxon>
        <taxon>Magnoliopsida</taxon>
        <taxon>Liliopsida</taxon>
        <taxon>Asparagales</taxon>
        <taxon>Orchidaceae</taxon>
        <taxon>Orchidoideae</taxon>
        <taxon>Orchideae</taxon>
        <taxon>Orchidinae</taxon>
        <taxon>Platanthera</taxon>
    </lineage>
</organism>
<dbReference type="EMBL" id="JBBWWR010000005">
    <property type="protein sequence ID" value="KAK8966472.1"/>
    <property type="molecule type" value="Genomic_DNA"/>
</dbReference>
<comment type="caution">
    <text evidence="2">The sequence shown here is derived from an EMBL/GenBank/DDBJ whole genome shotgun (WGS) entry which is preliminary data.</text>
</comment>
<keyword evidence="3" id="KW-1185">Reference proteome</keyword>
<name>A0ABR2MRG0_9ASPA</name>